<dbReference type="PANTHER" id="PTHR42847">
    <property type="entry name" value="ALKANESULFONATE MONOOXYGENASE"/>
    <property type="match status" value="1"/>
</dbReference>
<dbReference type="PANTHER" id="PTHR42847:SF4">
    <property type="entry name" value="ALKANESULFONATE MONOOXYGENASE-RELATED"/>
    <property type="match status" value="1"/>
</dbReference>
<keyword evidence="3" id="KW-0560">Oxidoreductase</keyword>
<evidence type="ECO:0000259" key="5">
    <source>
        <dbReference type="Pfam" id="PF00296"/>
    </source>
</evidence>
<dbReference type="InterPro" id="IPR011251">
    <property type="entry name" value="Luciferase-like_dom"/>
</dbReference>
<keyword evidence="4" id="KW-0503">Monooxygenase</keyword>
<dbReference type="SUPFAM" id="SSF51679">
    <property type="entry name" value="Bacterial luciferase-like"/>
    <property type="match status" value="1"/>
</dbReference>
<dbReference type="InterPro" id="IPR036661">
    <property type="entry name" value="Luciferase-like_sf"/>
</dbReference>
<protein>
    <submittedName>
        <fullName evidence="6">LLM class flavin-dependent oxidoreductase</fullName>
    </submittedName>
</protein>
<evidence type="ECO:0000256" key="2">
    <source>
        <dbReference type="ARBA" id="ARBA00022643"/>
    </source>
</evidence>
<dbReference type="RefSeq" id="WP_260193561.1">
    <property type="nucleotide sequence ID" value="NZ_JAFFZE010000016.1"/>
</dbReference>
<keyword evidence="1" id="KW-0285">Flavoprotein</keyword>
<dbReference type="EMBL" id="JAFFZE010000016">
    <property type="protein sequence ID" value="MCT2585838.1"/>
    <property type="molecule type" value="Genomic_DNA"/>
</dbReference>
<dbReference type="Gene3D" id="3.20.20.30">
    <property type="entry name" value="Luciferase-like domain"/>
    <property type="match status" value="1"/>
</dbReference>
<feature type="domain" description="Luciferase-like" evidence="5">
    <location>
        <begin position="9"/>
        <end position="240"/>
    </location>
</feature>
<dbReference type="Proteomes" id="UP001156441">
    <property type="component" value="Unassembled WGS sequence"/>
</dbReference>
<evidence type="ECO:0000313" key="6">
    <source>
        <dbReference type="EMBL" id="MCT2585838.1"/>
    </source>
</evidence>
<reference evidence="6 7" key="1">
    <citation type="submission" date="2021-02" db="EMBL/GenBank/DDBJ databases">
        <title>Actinophytocola xerophila sp. nov., isolated from soil of cotton cropping field.</title>
        <authorList>
            <person name="Huang R."/>
            <person name="Chen X."/>
            <person name="Ge X."/>
            <person name="Liu W."/>
        </authorList>
    </citation>
    <scope>NUCLEOTIDE SEQUENCE [LARGE SCALE GENOMIC DNA]</scope>
    <source>
        <strain evidence="6 7">S1-96</strain>
    </source>
</reference>
<sequence>MEIGVGLPGAIRGATAENVLEWAREADRAGFSSLATLDRLVYDNYDSLTTLAAAAAVTERARLTTSILISPLYSNTALLAKQAATIDRLSGGRLVLGVAAGSRPDDFRASGVELGGRGKRLEAQVAELRAIWSGERRGFAGGIGPSVTAPPILMGGHSPAALSRTARVADGWISGGGGVDMFAGGLAALRAAWQEAGREGKPRVVSLTYFALGSRAEELADQYLSDYYGFAPPYAQLVLRNAAVGEAKLTETLARLEQLGCDEVLLAPCGADLDQLKELRAVTGK</sequence>
<comment type="caution">
    <text evidence="6">The sequence shown here is derived from an EMBL/GenBank/DDBJ whole genome shotgun (WGS) entry which is preliminary data.</text>
</comment>
<keyword evidence="7" id="KW-1185">Reference proteome</keyword>
<evidence type="ECO:0000256" key="1">
    <source>
        <dbReference type="ARBA" id="ARBA00022630"/>
    </source>
</evidence>
<evidence type="ECO:0000256" key="4">
    <source>
        <dbReference type="ARBA" id="ARBA00023033"/>
    </source>
</evidence>
<keyword evidence="2" id="KW-0288">FMN</keyword>
<dbReference type="InterPro" id="IPR050172">
    <property type="entry name" value="SsuD_RutA_monooxygenase"/>
</dbReference>
<proteinExistence type="predicted"/>
<organism evidence="6 7">
    <name type="scientific">Actinophytocola gossypii</name>
    <dbReference type="NCBI Taxonomy" id="2812003"/>
    <lineage>
        <taxon>Bacteria</taxon>
        <taxon>Bacillati</taxon>
        <taxon>Actinomycetota</taxon>
        <taxon>Actinomycetes</taxon>
        <taxon>Pseudonocardiales</taxon>
        <taxon>Pseudonocardiaceae</taxon>
    </lineage>
</organism>
<gene>
    <name evidence="6" type="ORF">JT362_22220</name>
</gene>
<evidence type="ECO:0000256" key="3">
    <source>
        <dbReference type="ARBA" id="ARBA00023002"/>
    </source>
</evidence>
<name>A0ABT2JD79_9PSEU</name>
<accession>A0ABT2JD79</accession>
<evidence type="ECO:0000313" key="7">
    <source>
        <dbReference type="Proteomes" id="UP001156441"/>
    </source>
</evidence>
<dbReference type="Pfam" id="PF00296">
    <property type="entry name" value="Bac_luciferase"/>
    <property type="match status" value="1"/>
</dbReference>